<reference evidence="1 2" key="1">
    <citation type="journal article" date="2019" name="Environ. Microbiol.">
        <title>Genomics insights into ecotype formation of ammonia-oxidizing archaea in the deep ocean.</title>
        <authorList>
            <person name="Wang Y."/>
            <person name="Huang J.M."/>
            <person name="Cui G.J."/>
            <person name="Nunoura T."/>
            <person name="Takaki Y."/>
            <person name="Li W.L."/>
            <person name="Li J."/>
            <person name="Gao Z.M."/>
            <person name="Takai K."/>
            <person name="Zhang A.Q."/>
            <person name="Stepanauskas R."/>
        </authorList>
    </citation>
    <scope>NUCLEOTIDE SEQUENCE [LARGE SCALE GENOMIC DNA]</scope>
    <source>
        <strain evidence="1 2">L19b</strain>
    </source>
</reference>
<dbReference type="EMBL" id="JACASU010000050">
    <property type="protein sequence ID" value="NWJ99855.1"/>
    <property type="molecule type" value="Genomic_DNA"/>
</dbReference>
<dbReference type="AlphaFoldDB" id="A0A7K4NF25"/>
<accession>A0A7K4NF25</accession>
<protein>
    <submittedName>
        <fullName evidence="1">Uncharacterized protein</fullName>
    </submittedName>
</protein>
<proteinExistence type="predicted"/>
<evidence type="ECO:0000313" key="1">
    <source>
        <dbReference type="EMBL" id="NWJ99855.1"/>
    </source>
</evidence>
<organism evidence="1 2">
    <name type="scientific">Marine Group I thaumarchaeote</name>
    <dbReference type="NCBI Taxonomy" id="2511932"/>
    <lineage>
        <taxon>Archaea</taxon>
        <taxon>Nitrososphaerota</taxon>
        <taxon>Marine Group I</taxon>
    </lineage>
</organism>
<evidence type="ECO:0000313" key="2">
    <source>
        <dbReference type="Proteomes" id="UP000586694"/>
    </source>
</evidence>
<name>A0A7K4NF25_9ARCH</name>
<comment type="caution">
    <text evidence="1">The sequence shown here is derived from an EMBL/GenBank/DDBJ whole genome shotgun (WGS) entry which is preliminary data.</text>
</comment>
<dbReference type="Proteomes" id="UP000586694">
    <property type="component" value="Unassembled WGS sequence"/>
</dbReference>
<gene>
    <name evidence="1" type="ORF">HX802_04275</name>
</gene>
<sequence>MKKFAIMLLGVIFVVLLSGSVESVSADHLLPGEGVFKNENDVNIASSIDSKYQIHLHVIVRNAQNQLVGVSQAVWGYYIPHQITDQIFDEMSGKREIVTVDKMKYEKIQNAFYDIGVQEFPFKTSYQDIRITWYLGFDENIDGHGSKRLPIFQAALSPVSLAEDDILTFHWTFLRVMN</sequence>